<feature type="signal peptide" evidence="3">
    <location>
        <begin position="1"/>
        <end position="29"/>
    </location>
</feature>
<feature type="domain" description="Alpha-L-arabinofuranosidase B catalytic" evidence="4">
    <location>
        <begin position="34"/>
        <end position="343"/>
    </location>
</feature>
<evidence type="ECO:0000259" key="4">
    <source>
        <dbReference type="Pfam" id="PF09206"/>
    </source>
</evidence>
<dbReference type="SUPFAM" id="SSF49899">
    <property type="entry name" value="Concanavalin A-like lectins/glucanases"/>
    <property type="match status" value="1"/>
</dbReference>
<dbReference type="EMBL" id="JABXJJ020000044">
    <property type="protein sequence ID" value="MDI5973343.1"/>
    <property type="molecule type" value="Genomic_DNA"/>
</dbReference>
<dbReference type="Pfam" id="PF09206">
    <property type="entry name" value="ArabFuran-catal"/>
    <property type="match status" value="1"/>
</dbReference>
<reference evidence="6" key="1">
    <citation type="submission" date="2023-05" db="EMBL/GenBank/DDBJ databases">
        <title>Streptantibioticus silvisoli sp. nov., acidotolerant actinomycetes 1 from pine litter.</title>
        <authorList>
            <person name="Swiecimska M."/>
            <person name="Golinska P."/>
            <person name="Sangal V."/>
            <person name="Wachnowicz B."/>
            <person name="Goodfellow M."/>
        </authorList>
    </citation>
    <scope>NUCLEOTIDE SEQUENCE</scope>
    <source>
        <strain evidence="6">SL13</strain>
    </source>
</reference>
<protein>
    <submittedName>
        <fullName evidence="6">Arabinofuranosidase catalytic domain-containing protein</fullName>
    </submittedName>
</protein>
<dbReference type="InterPro" id="IPR013320">
    <property type="entry name" value="ConA-like_dom_sf"/>
</dbReference>
<feature type="chain" id="PRO_5041736501" evidence="3">
    <location>
        <begin position="30"/>
        <end position="490"/>
    </location>
</feature>
<feature type="disulfide bond" evidence="2">
    <location>
        <begin position="95"/>
        <end position="100"/>
    </location>
</feature>
<dbReference type="InterPro" id="IPR015289">
    <property type="entry name" value="A-L-arabinofuranosidase_B_cat"/>
</dbReference>
<dbReference type="GO" id="GO:0045490">
    <property type="term" value="P:pectin catabolic process"/>
    <property type="evidence" value="ECO:0007669"/>
    <property type="project" value="TreeGrafter"/>
</dbReference>
<feature type="domain" description="Ricin B lectin" evidence="5">
    <location>
        <begin position="353"/>
        <end position="430"/>
    </location>
</feature>
<dbReference type="AlphaFoldDB" id="A0AA90H9J3"/>
<dbReference type="PROSITE" id="PS50231">
    <property type="entry name" value="RICIN_B_LECTIN"/>
    <property type="match status" value="1"/>
</dbReference>
<dbReference type="GO" id="GO:0031221">
    <property type="term" value="P:arabinan metabolic process"/>
    <property type="evidence" value="ECO:0007669"/>
    <property type="project" value="InterPro"/>
</dbReference>
<accession>A0AA90H9J3</accession>
<dbReference type="GO" id="GO:0019566">
    <property type="term" value="P:arabinose metabolic process"/>
    <property type="evidence" value="ECO:0007669"/>
    <property type="project" value="InterPro"/>
</dbReference>
<dbReference type="InterPro" id="IPR000772">
    <property type="entry name" value="Ricin_B_lectin"/>
</dbReference>
<evidence type="ECO:0000313" key="6">
    <source>
        <dbReference type="EMBL" id="MDI5973343.1"/>
    </source>
</evidence>
<dbReference type="GO" id="GO:0046556">
    <property type="term" value="F:alpha-L-arabinofuranosidase activity"/>
    <property type="evidence" value="ECO:0007669"/>
    <property type="project" value="InterPro"/>
</dbReference>
<keyword evidence="2" id="KW-1015">Disulfide bond</keyword>
<dbReference type="CDD" id="cd00161">
    <property type="entry name" value="beta-trefoil_Ricin-like"/>
    <property type="match status" value="1"/>
</dbReference>
<proteinExistence type="predicted"/>
<dbReference type="Pfam" id="PF14200">
    <property type="entry name" value="RicinB_lectin_2"/>
    <property type="match status" value="2"/>
</dbReference>
<evidence type="ECO:0000259" key="5">
    <source>
        <dbReference type="Pfam" id="PF14200"/>
    </source>
</evidence>
<dbReference type="InterPro" id="IPR038964">
    <property type="entry name" value="ABFB"/>
</dbReference>
<gene>
    <name evidence="6" type="ORF">POF50_029045</name>
</gene>
<dbReference type="SUPFAM" id="SSF50370">
    <property type="entry name" value="Ricin B-like lectins"/>
    <property type="match status" value="1"/>
</dbReference>
<comment type="caution">
    <text evidence="6">The sequence shown here is derived from an EMBL/GenBank/DDBJ whole genome shotgun (WGS) entry which is preliminary data.</text>
</comment>
<name>A0AA90H9J3_9ACTN</name>
<feature type="disulfide bond" evidence="2">
    <location>
        <begin position="185"/>
        <end position="186"/>
    </location>
</feature>
<dbReference type="InterPro" id="IPR035992">
    <property type="entry name" value="Ricin_B-like_lectins"/>
</dbReference>
<evidence type="ECO:0000256" key="1">
    <source>
        <dbReference type="PIRSR" id="PIRSR638964-1"/>
    </source>
</evidence>
<dbReference type="PANTHER" id="PTHR39447:SF2">
    <property type="entry name" value="ALPHA-L-ARABINOFURANOSIDASE B"/>
    <property type="match status" value="1"/>
</dbReference>
<feature type="disulfide bond" evidence="2">
    <location>
        <begin position="35"/>
        <end position="45"/>
    </location>
</feature>
<sequence>MLRKALWPAFAAIVLMLGTLIGTAGTAQAATPLPCDIYASAGTPCVAAHSTVRALYASYSGRLYRVRRASDGTSADIGTLAAGGYADAAAQDSFCSGTVCAITEVYDQSPRGNNLTVEGAGGNGGADVGAIADALPATVGGHAVYGISVQAGVGYRDDSTSGIPTGSAAQGAYLVTGGQHVDNRCCFDYGNAETSNDDTGNGHMDAINFGTECWFAPCTGAGPWVQADLENGLFAGGNGSDPGNKGNASTFVTALLKNNGTTAYAIKDGNAQSGGLTTEYSGALPDTGGYAPMHQEGAIVLGTGGDDSNGSDGSFFEGAITAGYPTDAADNAVQAEIVSVGYTKAGAAVPVPGTAYRLTNANSGTLLDAVDCGSADGTPVDLWSSLGNTCQQWKFASAGNGHYTITNVNSGTVLDSENCGASNGTAVRLWTALGNTCQQWDVTRAGSRYTITNVGNGMVLDAADCGTADATAVRQWAQLDNACQQWAIAP</sequence>
<feature type="active site" description="Proton donor" evidence="1">
    <location>
        <position position="306"/>
    </location>
</feature>
<feature type="domain" description="Ricin B lectin" evidence="5">
    <location>
        <begin position="436"/>
        <end position="488"/>
    </location>
</feature>
<evidence type="ECO:0000256" key="3">
    <source>
        <dbReference type="SAM" id="SignalP"/>
    </source>
</evidence>
<dbReference type="RefSeq" id="WP_271314120.1">
    <property type="nucleotide sequence ID" value="NZ_JABXJJ020000044.1"/>
</dbReference>
<dbReference type="Gene3D" id="2.60.120.200">
    <property type="match status" value="1"/>
</dbReference>
<dbReference type="PANTHER" id="PTHR39447">
    <property type="entry name" value="ALPHA-L-ARABINOFURANOSIDASE B"/>
    <property type="match status" value="1"/>
</dbReference>
<feature type="active site" description="Nucleophile" evidence="1">
    <location>
        <position position="230"/>
    </location>
</feature>
<keyword evidence="3" id="KW-0732">Signal</keyword>
<organism evidence="6">
    <name type="scientific">Streptantibioticus silvisoli</name>
    <dbReference type="NCBI Taxonomy" id="2705255"/>
    <lineage>
        <taxon>Bacteria</taxon>
        <taxon>Bacillati</taxon>
        <taxon>Actinomycetota</taxon>
        <taxon>Actinomycetes</taxon>
        <taxon>Kitasatosporales</taxon>
        <taxon>Streptomycetaceae</taxon>
        <taxon>Streptantibioticus</taxon>
    </lineage>
</organism>
<dbReference type="Gene3D" id="2.80.10.50">
    <property type="match status" value="2"/>
</dbReference>
<evidence type="ECO:0000256" key="2">
    <source>
        <dbReference type="PIRSR" id="PIRSR638964-3"/>
    </source>
</evidence>